<evidence type="ECO:0000259" key="1">
    <source>
        <dbReference type="Pfam" id="PF25564"/>
    </source>
</evidence>
<sequence>MDVLETIKTILKILFLKTQNQMYKKFLVLFLLYLSVNFSSQTTVRYQKNIRGGVTMIGNSNYLQSSDFNVPNPAVLNDVDGDPSTTISTSSDLILPAGSKIDYAYLTVQTGYEATPGDMISIKFKVPGGNYLTLNSSSPQFIAAKSVLDPSPGTRKYRQIIFDVTSLLPQNGFVSTSAGGLSGRYFVADPIPNFPTNQRTNMGGWSLIVVYSNTNSLYRNITIADNWQFFGGGATTVNTDIPNIQMPGSGTVNVTVGVAGLYGDPSISGYPCNGCNDFIKFGVIGTTLTNLQDPVTGVTNDALNSTIGWSANNDVSVDSGISISGSYTARNPSSGFTPANYAPTGTWGSADYDSDIFSANGILPADGTLKNVRLSQQTTGSDYLVSGSYFISVETSTLTLSKSLTSNSILDGDISTYTFSITNTSSNPVNQTGAFFTDNLPSSIIVAPNANITSSCSGSIVTANPGSSTISVSNINLAPNQSCTITVDATNVLGQYNTTCNPNNSAFTNSTSNIVSSSNLVSSFQPVCLVVNPRYCYETPTNLTTSVPVKHGITVLGRAGADNGNWPMLRNSAYTALEGKTKGFVVTRNSSPETTITNPVVGMMVFDTNEGATGCLKIYTGSAVGEGWKCFSTQTCP</sequence>
<dbReference type="InterPro" id="IPR057693">
    <property type="entry name" value="DUF7933"/>
</dbReference>
<organism evidence="2 3">
    <name type="scientific">Chryseobacterium aquaticum</name>
    <dbReference type="NCBI Taxonomy" id="452084"/>
    <lineage>
        <taxon>Bacteria</taxon>
        <taxon>Pseudomonadati</taxon>
        <taxon>Bacteroidota</taxon>
        <taxon>Flavobacteriia</taxon>
        <taxon>Flavobacteriales</taxon>
        <taxon>Weeksellaceae</taxon>
        <taxon>Chryseobacterium group</taxon>
        <taxon>Chryseobacterium</taxon>
    </lineage>
</organism>
<protein>
    <recommendedName>
        <fullName evidence="1">DUF7933 domain-containing protein</fullName>
    </recommendedName>
</protein>
<comment type="caution">
    <text evidence="2">The sequence shown here is derived from an EMBL/GenBank/DDBJ whole genome shotgun (WGS) entry which is preliminary data.</text>
</comment>
<evidence type="ECO:0000313" key="3">
    <source>
        <dbReference type="Proteomes" id="UP000051682"/>
    </source>
</evidence>
<dbReference type="STRING" id="452084.AR438_15445"/>
<feature type="domain" description="DUF7933" evidence="1">
    <location>
        <begin position="399"/>
        <end position="500"/>
    </location>
</feature>
<name>A0A0Q3P3J6_9FLAO</name>
<evidence type="ECO:0000313" key="2">
    <source>
        <dbReference type="EMBL" id="KQK24582.1"/>
    </source>
</evidence>
<gene>
    <name evidence="2" type="ORF">AR438_15445</name>
</gene>
<accession>A0A0Q3P3J6</accession>
<dbReference type="Pfam" id="PF25564">
    <property type="entry name" value="DUF7933"/>
    <property type="match status" value="1"/>
</dbReference>
<dbReference type="EMBL" id="LLYZ01000020">
    <property type="protein sequence ID" value="KQK24582.1"/>
    <property type="molecule type" value="Genomic_DNA"/>
</dbReference>
<keyword evidence="3" id="KW-1185">Reference proteome</keyword>
<proteinExistence type="predicted"/>
<reference evidence="2 3" key="1">
    <citation type="submission" date="2015-10" db="EMBL/GenBank/DDBJ databases">
        <title>Chryseobacterium aquaticum genome.</title>
        <authorList>
            <person name="Newman J.D."/>
            <person name="Ferguson M.B."/>
            <person name="Miller J.R."/>
        </authorList>
    </citation>
    <scope>NUCLEOTIDE SEQUENCE [LARGE SCALE GENOMIC DNA]</scope>
    <source>
        <strain evidence="2 3">KCTC 12483</strain>
    </source>
</reference>
<dbReference type="Proteomes" id="UP000051682">
    <property type="component" value="Unassembled WGS sequence"/>
</dbReference>
<dbReference type="AlphaFoldDB" id="A0A0Q3P3J6"/>